<accession>A0A448XHV7</accession>
<proteinExistence type="predicted"/>
<protein>
    <submittedName>
        <fullName evidence="1">Uncharacterized protein</fullName>
    </submittedName>
</protein>
<dbReference type="AlphaFoldDB" id="A0A448XHV7"/>
<keyword evidence="2" id="KW-1185">Reference proteome</keyword>
<gene>
    <name evidence="1" type="ORF">PXEA_LOCUS30613</name>
</gene>
<comment type="caution">
    <text evidence="1">The sequence shown here is derived from an EMBL/GenBank/DDBJ whole genome shotgun (WGS) entry which is preliminary data.</text>
</comment>
<name>A0A448XHV7_9PLAT</name>
<sequence length="324" mass="36124">MNLLQHSCYTPRPAFHSLLTLLRSFAHSLSTPFRSSFPPPSNIFSHSILPLSPGPVSHLLRHSCYTPTPTFHSLFTLLRSFAHSLSTLFRSSFPPPSNIFSHSILPLSPGPVSHLLRHSCYTPTPTFHSLFTLLRSFAHSLSTLFRSSFPPPSNLFSHSFLPISFSLPILTLSRLNSTRLLESSPLLKRLSGPSVGSKIATRLDSTCWCNMLTPLPFVTDCINAAIGLRDSIKSASRHLRNRVVQFSSQHCKSRLLNCPHISFNKKPVCSTRSLLLCAKQSSTANRWEHKNVIWDDRGLSQKSLTSMAMLLNGIVLPFDANEPE</sequence>
<dbReference type="EMBL" id="CAAALY010254220">
    <property type="protein sequence ID" value="VEL37173.1"/>
    <property type="molecule type" value="Genomic_DNA"/>
</dbReference>
<dbReference type="Proteomes" id="UP000784294">
    <property type="component" value="Unassembled WGS sequence"/>
</dbReference>
<evidence type="ECO:0000313" key="1">
    <source>
        <dbReference type="EMBL" id="VEL37173.1"/>
    </source>
</evidence>
<organism evidence="1 2">
    <name type="scientific">Protopolystoma xenopodis</name>
    <dbReference type="NCBI Taxonomy" id="117903"/>
    <lineage>
        <taxon>Eukaryota</taxon>
        <taxon>Metazoa</taxon>
        <taxon>Spiralia</taxon>
        <taxon>Lophotrochozoa</taxon>
        <taxon>Platyhelminthes</taxon>
        <taxon>Monogenea</taxon>
        <taxon>Polyopisthocotylea</taxon>
        <taxon>Polystomatidea</taxon>
        <taxon>Polystomatidae</taxon>
        <taxon>Protopolystoma</taxon>
    </lineage>
</organism>
<evidence type="ECO:0000313" key="2">
    <source>
        <dbReference type="Proteomes" id="UP000784294"/>
    </source>
</evidence>
<reference evidence="1" key="1">
    <citation type="submission" date="2018-11" db="EMBL/GenBank/DDBJ databases">
        <authorList>
            <consortium name="Pathogen Informatics"/>
        </authorList>
    </citation>
    <scope>NUCLEOTIDE SEQUENCE</scope>
</reference>